<dbReference type="OrthoDB" id="3068171at2759"/>
<dbReference type="PANTHER" id="PTHR47791:SF3">
    <property type="entry name" value="MEIOTICALLY UP-REGULATED GENE 191 PROTEIN"/>
    <property type="match status" value="1"/>
</dbReference>
<dbReference type="Proteomes" id="UP001150266">
    <property type="component" value="Unassembled WGS sequence"/>
</dbReference>
<reference evidence="3" key="1">
    <citation type="submission" date="2022-08" db="EMBL/GenBank/DDBJ databases">
        <title>A Global Phylogenomic Analysis of the Shiitake Genus Lentinula.</title>
        <authorList>
            <consortium name="DOE Joint Genome Institute"/>
            <person name="Sierra-Patev S."/>
            <person name="Min B."/>
            <person name="Naranjo-Ortiz M."/>
            <person name="Looney B."/>
            <person name="Konkel Z."/>
            <person name="Slot J.C."/>
            <person name="Sakamoto Y."/>
            <person name="Steenwyk J.L."/>
            <person name="Rokas A."/>
            <person name="Carro J."/>
            <person name="Camarero S."/>
            <person name="Ferreira P."/>
            <person name="Molpeceres G."/>
            <person name="Ruiz-Duenas F.J."/>
            <person name="Serrano A."/>
            <person name="Henrissat B."/>
            <person name="Drula E."/>
            <person name="Hughes K.W."/>
            <person name="Mata J.L."/>
            <person name="Ishikawa N.K."/>
            <person name="Vargas-Isla R."/>
            <person name="Ushijima S."/>
            <person name="Smith C.A."/>
            <person name="Ahrendt S."/>
            <person name="Andreopoulos W."/>
            <person name="He G."/>
            <person name="Labutti K."/>
            <person name="Lipzen A."/>
            <person name="Ng V."/>
            <person name="Riley R."/>
            <person name="Sandor L."/>
            <person name="Barry K."/>
            <person name="Martinez A.T."/>
            <person name="Xiao Y."/>
            <person name="Gibbons J.G."/>
            <person name="Terashima K."/>
            <person name="Grigoriev I.V."/>
            <person name="Hibbett D.S."/>
        </authorList>
    </citation>
    <scope>NUCLEOTIDE SEQUENCE</scope>
    <source>
        <strain evidence="3">JLM2183</strain>
    </source>
</reference>
<dbReference type="InterPro" id="IPR008928">
    <property type="entry name" value="6-hairpin_glycosidase_sf"/>
</dbReference>
<keyword evidence="2" id="KW-0812">Transmembrane</keyword>
<evidence type="ECO:0000256" key="2">
    <source>
        <dbReference type="SAM" id="Phobius"/>
    </source>
</evidence>
<feature type="transmembrane region" description="Helical" evidence="2">
    <location>
        <begin position="245"/>
        <end position="270"/>
    </location>
</feature>
<dbReference type="AlphaFoldDB" id="A0A9W9AUC1"/>
<name>A0A9W9AUC1_9AGAR</name>
<evidence type="ECO:0000313" key="4">
    <source>
        <dbReference type="Proteomes" id="UP001150266"/>
    </source>
</evidence>
<dbReference type="SUPFAM" id="SSF48208">
    <property type="entry name" value="Six-hairpin glycosidases"/>
    <property type="match status" value="1"/>
</dbReference>
<evidence type="ECO:0000313" key="3">
    <source>
        <dbReference type="EMBL" id="KAJ4490757.1"/>
    </source>
</evidence>
<dbReference type="InterPro" id="IPR053169">
    <property type="entry name" value="MUG_Protein"/>
</dbReference>
<proteinExistence type="predicted"/>
<dbReference type="Pfam" id="PF03663">
    <property type="entry name" value="Glyco_hydro_76"/>
    <property type="match status" value="1"/>
</dbReference>
<dbReference type="GO" id="GO:0005975">
    <property type="term" value="P:carbohydrate metabolic process"/>
    <property type="evidence" value="ECO:0007669"/>
    <property type="project" value="InterPro"/>
</dbReference>
<evidence type="ECO:0000256" key="1">
    <source>
        <dbReference type="SAM" id="MobiDB-lite"/>
    </source>
</evidence>
<sequence length="416" mass="44387">MVGGVFWETDADSPSLDGLGTGYFLVLSALLAEVTSNQTYLNAAQNSATFVHAHLYNIQDVVQDTISARQNDSCSTSVNTGPYNAGLTIEGLATLYSITQNATTQSLLDNTTIAAIQSDSWVLDNGIIAYGSQKVGDLNLARGLLVAYNRNATNVGLRGYIEAFLAVQYNALVDLATANGTNIYTFSWLGPPSNQISPLNQTSALTVLIGAIYLQNGSTPASPPITSTPSPTIKPIAIPQSTPSYGAIAGGIIGGLIILITLIAFLVYLYKRGRRQTGKSDSKALEPFAFGPYATMLPLMATTQSGIGTYPMAQNPTSKRGFRDHQRSFFSIGGRERHLAEAAIPGKSSSPTVFVNPEPSPAAEGPTRPNVQAQVVERAREVITTEELVRLLNERLQAGEWDASELPPIYPNSERG</sequence>
<feature type="region of interest" description="Disordered" evidence="1">
    <location>
        <begin position="347"/>
        <end position="369"/>
    </location>
</feature>
<comment type="caution">
    <text evidence="3">The sequence shown here is derived from an EMBL/GenBank/DDBJ whole genome shotgun (WGS) entry which is preliminary data.</text>
</comment>
<dbReference type="InterPro" id="IPR005198">
    <property type="entry name" value="Glyco_hydro_76"/>
</dbReference>
<organism evidence="3 4">
    <name type="scientific">Lentinula aciculospora</name>
    <dbReference type="NCBI Taxonomy" id="153920"/>
    <lineage>
        <taxon>Eukaryota</taxon>
        <taxon>Fungi</taxon>
        <taxon>Dikarya</taxon>
        <taxon>Basidiomycota</taxon>
        <taxon>Agaricomycotina</taxon>
        <taxon>Agaricomycetes</taxon>
        <taxon>Agaricomycetidae</taxon>
        <taxon>Agaricales</taxon>
        <taxon>Marasmiineae</taxon>
        <taxon>Omphalotaceae</taxon>
        <taxon>Lentinula</taxon>
    </lineage>
</organism>
<dbReference type="Gene3D" id="1.50.10.20">
    <property type="match status" value="1"/>
</dbReference>
<protein>
    <recommendedName>
        <fullName evidence="5">Glycoside hydrolase family 76 protein</fullName>
    </recommendedName>
</protein>
<keyword evidence="4" id="KW-1185">Reference proteome</keyword>
<gene>
    <name evidence="3" type="ORF">J3R30DRAFT_132208</name>
</gene>
<keyword evidence="2" id="KW-1133">Transmembrane helix</keyword>
<dbReference type="EMBL" id="JAOTPV010000001">
    <property type="protein sequence ID" value="KAJ4490757.1"/>
    <property type="molecule type" value="Genomic_DNA"/>
</dbReference>
<evidence type="ECO:0008006" key="5">
    <source>
        <dbReference type="Google" id="ProtNLM"/>
    </source>
</evidence>
<dbReference type="PANTHER" id="PTHR47791">
    <property type="entry name" value="MEIOTICALLY UP-REGULATED GENE 191 PROTEIN"/>
    <property type="match status" value="1"/>
</dbReference>
<keyword evidence="2" id="KW-0472">Membrane</keyword>
<accession>A0A9W9AUC1</accession>